<evidence type="ECO:0000256" key="5">
    <source>
        <dbReference type="ARBA" id="ARBA00022490"/>
    </source>
</evidence>
<dbReference type="InterPro" id="IPR016161">
    <property type="entry name" value="Ald_DH/histidinol_DH"/>
</dbReference>
<dbReference type="InterPro" id="IPR041744">
    <property type="entry name" value="G5K_ProBA"/>
</dbReference>
<feature type="compositionally biased region" description="Polar residues" evidence="17">
    <location>
        <begin position="27"/>
        <end position="46"/>
    </location>
</feature>
<dbReference type="InterPro" id="IPR020593">
    <property type="entry name" value="G-glutamylP_reductase_CS"/>
</dbReference>
<evidence type="ECO:0000256" key="17">
    <source>
        <dbReference type="SAM" id="MobiDB-lite"/>
    </source>
</evidence>
<keyword evidence="10" id="KW-0418">Kinase</keyword>
<dbReference type="PROSITE" id="PS01223">
    <property type="entry name" value="PROA"/>
    <property type="match status" value="1"/>
</dbReference>
<dbReference type="GO" id="GO:0055129">
    <property type="term" value="P:L-proline biosynthetic process"/>
    <property type="evidence" value="ECO:0007669"/>
    <property type="project" value="UniProtKB-UniPathway"/>
</dbReference>
<keyword evidence="8" id="KW-0808">Transferase</keyword>
<dbReference type="SUPFAM" id="SSF53720">
    <property type="entry name" value="ALDH-like"/>
    <property type="match status" value="1"/>
</dbReference>
<dbReference type="OrthoDB" id="1934954at2759"/>
<dbReference type="InterPro" id="IPR005766">
    <property type="entry name" value="P5_carboxy_syn"/>
</dbReference>
<keyword evidence="6" id="KW-0028">Amino-acid biosynthesis</keyword>
<dbReference type="Pfam" id="PF00696">
    <property type="entry name" value="AA_kinase"/>
    <property type="match status" value="1"/>
</dbReference>
<comment type="pathway">
    <text evidence="1">Amino-acid biosynthesis; L-proline biosynthesis; L-glutamate 5-semialdehyde from L-glutamate: step 2/2.</text>
</comment>
<feature type="non-terminal residue" evidence="20">
    <location>
        <position position="853"/>
    </location>
</feature>
<dbReference type="PROSITE" id="PS00902">
    <property type="entry name" value="GLUTAMATE_5_KINASE"/>
    <property type="match status" value="1"/>
</dbReference>
<dbReference type="Pfam" id="PF00171">
    <property type="entry name" value="Aldedh"/>
    <property type="match status" value="1"/>
</dbReference>
<proteinExistence type="inferred from homology"/>
<evidence type="ECO:0000256" key="13">
    <source>
        <dbReference type="ARBA" id="ARBA00023002"/>
    </source>
</evidence>
<dbReference type="InterPro" id="IPR019797">
    <property type="entry name" value="Glutamate_5-kinase_CS"/>
</dbReference>
<comment type="similarity">
    <text evidence="3">In the C-terminal section; belongs to the gamma-glutamyl phosphate reductase family.</text>
</comment>
<dbReference type="GO" id="GO:0005524">
    <property type="term" value="F:ATP binding"/>
    <property type="evidence" value="ECO:0007669"/>
    <property type="project" value="UniProtKB-KW"/>
</dbReference>
<dbReference type="InterPro" id="IPR036393">
    <property type="entry name" value="AceGlu_kinase-like_sf"/>
</dbReference>
<comment type="similarity">
    <text evidence="4">In the N-terminal section; belongs to the glutamate 5-kinase family.</text>
</comment>
<organism evidence="20">
    <name type="scientific">Lepeophtheirus salmonis</name>
    <name type="common">Salmon louse</name>
    <name type="synonym">Caligus salmonis</name>
    <dbReference type="NCBI Taxonomy" id="72036"/>
    <lineage>
        <taxon>Eukaryota</taxon>
        <taxon>Metazoa</taxon>
        <taxon>Ecdysozoa</taxon>
        <taxon>Arthropoda</taxon>
        <taxon>Crustacea</taxon>
        <taxon>Multicrustacea</taxon>
        <taxon>Hexanauplia</taxon>
        <taxon>Copepoda</taxon>
        <taxon>Siphonostomatoida</taxon>
        <taxon>Caligidae</taxon>
        <taxon>Lepeophtheirus</taxon>
    </lineage>
</organism>
<keyword evidence="12" id="KW-0521">NADP</keyword>
<accession>A0A0K2ULL7</accession>
<dbReference type="SUPFAM" id="SSF53633">
    <property type="entry name" value="Carbamate kinase-like"/>
    <property type="match status" value="1"/>
</dbReference>
<dbReference type="PANTHER" id="PTHR11063">
    <property type="entry name" value="GLUTAMATE SEMIALDEHYDE DEHYDROGENASE"/>
    <property type="match status" value="1"/>
</dbReference>
<evidence type="ECO:0000256" key="16">
    <source>
        <dbReference type="ARBA" id="ARBA00049141"/>
    </source>
</evidence>
<dbReference type="CDD" id="cd07079">
    <property type="entry name" value="ALDH_F18-19_ProA-GPR"/>
    <property type="match status" value="1"/>
</dbReference>
<dbReference type="FunFam" id="3.40.1160.10:FF:000006">
    <property type="entry name" value="Glutamate 5-kinase"/>
    <property type="match status" value="1"/>
</dbReference>
<sequence>MPFTLGNKSSFVKNIYGNVSKTLKGKSTQHVWSGGSSNSTRSNLSGPHNLKMISTGISTDLQNRKMGSKIIQPNAKIHRTGLGTAIHYNNSTSSAADDMSRRLLGSIPGEEVIKHVEHQAFLQRNQIPNSKSVVIKLGSAVITRSDGNGLALGRLASIVEQVAELQNRGIHCILITSGAVAFGKQKLSQELMMSMSMRETLHNNRMSKEDINDMMKSSLKKPNAAVGQSGLQALYEMMFRNYSIIVGQVLVTKADFYDVNSRTQLFNTIRELICLNIIPIINTNDAVSPPMAMATEDDSSEFIAIKDNDSLAARVAVELNADLAILMSDVDGIYDKPPTEEGAQILHTYSVSSRSQDIEFGEKSDSGTGGMESKVKSASWACNNGVSVVICNGMKHNTIQKVFAGEKLGTFFTKAESDGDPVEIMAKNARNGSRKLLSLSPIERADIISKIANSLVDRQEEIMAVNQKDLKMALKNELSPPLLSRLKFTKAKIISLADGLKQIADTSYENVGKVIRRTKVSDSLDLLQKTVPIGVLMVIFESRPDALPQVASLSIATSNGLLLKGGKEAAHTNSLLMNIVKEALGTYGCADAISMVSSREAVGDLLKMSEYIDLVIPRGSNELVSMIKEQSKMIPVLGHAEGVCHVYVDRDADIEKAVKIVVDSKTDYPAACNAMETLLFHEDLLDYGFDKICHALKDAGVLIHAGPNLAKKLTFGPPLAPRLRYEYGDLACTVELVKNVYEAIDHIHKYGSGHTDAIVSENSDTLECFKNSVDSACVFTNCSTRMSDGYRMGLGAEVGISTGRIHARGPVGVEGLLTTKWLLSGNGDTAQEYAKGDRAFIHQHIPVENVNLS</sequence>
<dbReference type="HAMAP" id="MF_00412">
    <property type="entry name" value="ProA"/>
    <property type="match status" value="1"/>
</dbReference>
<dbReference type="GO" id="GO:0004349">
    <property type="term" value="F:glutamate 5-kinase activity"/>
    <property type="evidence" value="ECO:0007669"/>
    <property type="project" value="UniProtKB-EC"/>
</dbReference>
<keyword evidence="13" id="KW-0560">Oxidoreductase</keyword>
<evidence type="ECO:0000256" key="3">
    <source>
        <dbReference type="ARBA" id="ARBA00006300"/>
    </source>
</evidence>
<keyword evidence="5" id="KW-0963">Cytoplasm</keyword>
<evidence type="ECO:0000313" key="20">
    <source>
        <dbReference type="EMBL" id="CDW38985.1"/>
    </source>
</evidence>
<evidence type="ECO:0000256" key="4">
    <source>
        <dbReference type="ARBA" id="ARBA00009302"/>
    </source>
</evidence>
<dbReference type="EMBL" id="HACA01021624">
    <property type="protein sequence ID" value="CDW38985.1"/>
    <property type="molecule type" value="Transcribed_RNA"/>
</dbReference>
<evidence type="ECO:0000256" key="1">
    <source>
        <dbReference type="ARBA" id="ARBA00004985"/>
    </source>
</evidence>
<evidence type="ECO:0000256" key="9">
    <source>
        <dbReference type="ARBA" id="ARBA00022741"/>
    </source>
</evidence>
<dbReference type="GO" id="GO:0005739">
    <property type="term" value="C:mitochondrion"/>
    <property type="evidence" value="ECO:0007669"/>
    <property type="project" value="TreeGrafter"/>
</dbReference>
<dbReference type="NCBIfam" id="NF001221">
    <property type="entry name" value="PRK00197.1"/>
    <property type="match status" value="1"/>
</dbReference>
<dbReference type="CDD" id="cd04256">
    <property type="entry name" value="AAK_P5CS_ProBA"/>
    <property type="match status" value="1"/>
</dbReference>
<dbReference type="NCBIfam" id="TIGR00407">
    <property type="entry name" value="proA"/>
    <property type="match status" value="1"/>
</dbReference>
<dbReference type="NCBIfam" id="TIGR01092">
    <property type="entry name" value="P5CS"/>
    <property type="match status" value="1"/>
</dbReference>
<evidence type="ECO:0000259" key="19">
    <source>
        <dbReference type="Pfam" id="PF00696"/>
    </source>
</evidence>
<keyword evidence="9" id="KW-0547">Nucleotide-binding</keyword>
<dbReference type="UniPathway" id="UPA00098">
    <property type="reaction ID" value="UER00359"/>
</dbReference>
<protein>
    <submittedName>
        <fullName evidence="20">Uncharacterized protein</fullName>
    </submittedName>
</protein>
<comment type="catalytic activity">
    <reaction evidence="16">
        <text>L-glutamate + ATP = L-glutamyl 5-phosphate + ADP</text>
        <dbReference type="Rhea" id="RHEA:14877"/>
        <dbReference type="ChEBI" id="CHEBI:29985"/>
        <dbReference type="ChEBI" id="CHEBI:30616"/>
        <dbReference type="ChEBI" id="CHEBI:58274"/>
        <dbReference type="ChEBI" id="CHEBI:456216"/>
        <dbReference type="EC" id="2.7.2.11"/>
    </reaction>
</comment>
<keyword evidence="14" id="KW-0511">Multifunctional enzyme</keyword>
<keyword evidence="11" id="KW-0067">ATP-binding</keyword>
<evidence type="ECO:0000256" key="14">
    <source>
        <dbReference type="ARBA" id="ARBA00023268"/>
    </source>
</evidence>
<evidence type="ECO:0000256" key="15">
    <source>
        <dbReference type="ARBA" id="ARBA00049024"/>
    </source>
</evidence>
<dbReference type="GO" id="GO:0004350">
    <property type="term" value="F:glutamate-5-semialdehyde dehydrogenase activity"/>
    <property type="evidence" value="ECO:0007669"/>
    <property type="project" value="UniProtKB-EC"/>
</dbReference>
<comment type="pathway">
    <text evidence="2">Amino-acid biosynthesis; L-proline biosynthesis; L-glutamate 5-semialdehyde from L-glutamate: step 1/2.</text>
</comment>
<feature type="region of interest" description="Disordered" evidence="17">
    <location>
        <begin position="27"/>
        <end position="48"/>
    </location>
</feature>
<feature type="domain" description="Aspartate/glutamate/uridylate kinase" evidence="19">
    <location>
        <begin position="132"/>
        <end position="392"/>
    </location>
</feature>
<keyword evidence="7" id="KW-0641">Proline biosynthesis</keyword>
<evidence type="ECO:0000256" key="2">
    <source>
        <dbReference type="ARBA" id="ARBA00005185"/>
    </source>
</evidence>
<evidence type="ECO:0000256" key="11">
    <source>
        <dbReference type="ARBA" id="ARBA00022840"/>
    </source>
</evidence>
<evidence type="ECO:0000256" key="6">
    <source>
        <dbReference type="ARBA" id="ARBA00022605"/>
    </source>
</evidence>
<evidence type="ECO:0000256" key="8">
    <source>
        <dbReference type="ARBA" id="ARBA00022679"/>
    </source>
</evidence>
<dbReference type="AlphaFoldDB" id="A0A0K2ULL7"/>
<reference evidence="20" key="1">
    <citation type="submission" date="2014-05" db="EMBL/GenBank/DDBJ databases">
        <authorList>
            <person name="Chronopoulou M."/>
        </authorList>
    </citation>
    <scope>NUCLEOTIDE SEQUENCE</scope>
    <source>
        <tissue evidence="20">Whole organism</tissue>
    </source>
</reference>
<dbReference type="Gene3D" id="3.40.605.10">
    <property type="entry name" value="Aldehyde Dehydrogenase, Chain A, domain 1"/>
    <property type="match status" value="1"/>
</dbReference>
<evidence type="ECO:0000259" key="18">
    <source>
        <dbReference type="Pfam" id="PF00171"/>
    </source>
</evidence>
<dbReference type="PRINTS" id="PR00474">
    <property type="entry name" value="GLU5KINASE"/>
</dbReference>
<dbReference type="InterPro" id="IPR016162">
    <property type="entry name" value="Ald_DH_N"/>
</dbReference>
<dbReference type="InterPro" id="IPR015590">
    <property type="entry name" value="Aldehyde_DH_dom"/>
</dbReference>
<feature type="domain" description="Aldehyde dehydrogenase" evidence="18">
    <location>
        <begin position="415"/>
        <end position="717"/>
    </location>
</feature>
<evidence type="ECO:0000256" key="12">
    <source>
        <dbReference type="ARBA" id="ARBA00022857"/>
    </source>
</evidence>
<dbReference type="InterPro" id="IPR001057">
    <property type="entry name" value="Glu/AcGlu_kinase"/>
</dbReference>
<evidence type="ECO:0000256" key="7">
    <source>
        <dbReference type="ARBA" id="ARBA00022650"/>
    </source>
</evidence>
<evidence type="ECO:0000256" key="10">
    <source>
        <dbReference type="ARBA" id="ARBA00022777"/>
    </source>
</evidence>
<comment type="catalytic activity">
    <reaction evidence="15">
        <text>L-glutamate 5-semialdehyde + phosphate + NADP(+) = L-glutamyl 5-phosphate + NADPH + H(+)</text>
        <dbReference type="Rhea" id="RHEA:19541"/>
        <dbReference type="ChEBI" id="CHEBI:15378"/>
        <dbReference type="ChEBI" id="CHEBI:43474"/>
        <dbReference type="ChEBI" id="CHEBI:57783"/>
        <dbReference type="ChEBI" id="CHEBI:58066"/>
        <dbReference type="ChEBI" id="CHEBI:58274"/>
        <dbReference type="ChEBI" id="CHEBI:58349"/>
        <dbReference type="EC" id="1.2.1.41"/>
    </reaction>
</comment>
<dbReference type="Gene3D" id="3.40.1160.10">
    <property type="entry name" value="Acetylglutamate kinase-like"/>
    <property type="match status" value="1"/>
</dbReference>
<dbReference type="Gene3D" id="3.40.309.10">
    <property type="entry name" value="Aldehyde Dehydrogenase, Chain A, domain 2"/>
    <property type="match status" value="1"/>
</dbReference>
<dbReference type="InterPro" id="IPR001048">
    <property type="entry name" value="Asp/Glu/Uridylate_kinase"/>
</dbReference>
<name>A0A0K2ULL7_LEPSM</name>
<dbReference type="InterPro" id="IPR016163">
    <property type="entry name" value="Ald_DH_C"/>
</dbReference>
<dbReference type="InterPro" id="IPR000965">
    <property type="entry name" value="GPR_dom"/>
</dbReference>
<dbReference type="PANTHER" id="PTHR11063:SF8">
    <property type="entry name" value="DELTA-1-PYRROLINE-5-CARBOXYLATE SYNTHASE"/>
    <property type="match status" value="1"/>
</dbReference>
<dbReference type="PIRSF" id="PIRSF036429">
    <property type="entry name" value="P5C_syn"/>
    <property type="match status" value="1"/>
</dbReference>